<dbReference type="InterPro" id="IPR051799">
    <property type="entry name" value="NADH_flavin_oxidoreductase"/>
</dbReference>
<dbReference type="InterPro" id="IPR001155">
    <property type="entry name" value="OxRdtase_FMN_N"/>
</dbReference>
<gene>
    <name evidence="4" type="ORF">MKY91_02840</name>
</gene>
<keyword evidence="1" id="KW-0285">Flavoprotein</keyword>
<sequence>MKSAYQPLFEPFTFRSGVQTENRIMVAPMTHYSSNDDGTISEQELPYIGARSDGPGIVITACANVHVNGKAFPGQPGIHDDAHIPGLKRLAETIHAKGAKAVIQIHHGGLQCPPNLVPNGDVLSASDLPEKGARGLSDAEVKEIIEGFGAATTRAIKAGFDGVEIHGANGYLIQQFFSPHTNKRTDAWGGESASDRLAFPLAIVDTVKSAIATEGAKNFLVGYRFSPEEPETPGLTMEDTFVLVDALAQKELDYLHVSLMEAHSKARRGADETRSRLSLIKERVGEQVPLVGVGSVHTPAQAVAVLEDEDMDFVAIGREFLIEPNWVNMVKNGEEANIQTVIKVSQKETYTLPEPLWNLIMNARGWVPFEE</sequence>
<evidence type="ECO:0000259" key="3">
    <source>
        <dbReference type="Pfam" id="PF00724"/>
    </source>
</evidence>
<evidence type="ECO:0000313" key="5">
    <source>
        <dbReference type="Proteomes" id="UP001418796"/>
    </source>
</evidence>
<dbReference type="CDD" id="cd04735">
    <property type="entry name" value="OYE_like_4_FMN"/>
    <property type="match status" value="1"/>
</dbReference>
<dbReference type="Proteomes" id="UP001418796">
    <property type="component" value="Unassembled WGS sequence"/>
</dbReference>
<evidence type="ECO:0000256" key="2">
    <source>
        <dbReference type="ARBA" id="ARBA00023002"/>
    </source>
</evidence>
<evidence type="ECO:0000256" key="1">
    <source>
        <dbReference type="ARBA" id="ARBA00022630"/>
    </source>
</evidence>
<dbReference type="InterPro" id="IPR013785">
    <property type="entry name" value="Aldolase_TIM"/>
</dbReference>
<dbReference type="PANTHER" id="PTHR43656:SF2">
    <property type="entry name" value="BINDING OXIDOREDUCTASE, PUTATIVE (AFU_ORTHOLOGUE AFUA_2G08260)-RELATED"/>
    <property type="match status" value="1"/>
</dbReference>
<feature type="domain" description="NADH:flavin oxidoreductase/NADH oxidase N-terminal" evidence="3">
    <location>
        <begin position="8"/>
        <end position="336"/>
    </location>
</feature>
<keyword evidence="2" id="KW-0560">Oxidoreductase</keyword>
<dbReference type="Pfam" id="PF00724">
    <property type="entry name" value="Oxidored_FMN"/>
    <property type="match status" value="1"/>
</dbReference>
<protein>
    <submittedName>
        <fullName evidence="4">NADH-dependent flavin oxidoreductase</fullName>
    </submittedName>
</protein>
<name>A0ABU9VDY0_9BACI</name>
<comment type="caution">
    <text evidence="4">The sequence shown here is derived from an EMBL/GenBank/DDBJ whole genome shotgun (WGS) entry which is preliminary data.</text>
</comment>
<dbReference type="PANTHER" id="PTHR43656">
    <property type="entry name" value="BINDING OXIDOREDUCTASE, PUTATIVE (AFU_ORTHOLOGUE AFUA_2G08260)-RELATED"/>
    <property type="match status" value="1"/>
</dbReference>
<organism evidence="4 5">
    <name type="scientific">Alkalicoccobacillus gibsonii</name>
    <dbReference type="NCBI Taxonomy" id="79881"/>
    <lineage>
        <taxon>Bacteria</taxon>
        <taxon>Bacillati</taxon>
        <taxon>Bacillota</taxon>
        <taxon>Bacilli</taxon>
        <taxon>Bacillales</taxon>
        <taxon>Bacillaceae</taxon>
        <taxon>Alkalicoccobacillus</taxon>
    </lineage>
</organism>
<dbReference type="RefSeq" id="WP_343129257.1">
    <property type="nucleotide sequence ID" value="NZ_JBCITK010000001.1"/>
</dbReference>
<evidence type="ECO:0000313" key="4">
    <source>
        <dbReference type="EMBL" id="MEN0642100.1"/>
    </source>
</evidence>
<dbReference type="EMBL" id="JBCITK010000001">
    <property type="protein sequence ID" value="MEN0642100.1"/>
    <property type="molecule type" value="Genomic_DNA"/>
</dbReference>
<reference evidence="4 5" key="1">
    <citation type="submission" date="2024-03" db="EMBL/GenBank/DDBJ databases">
        <title>Bacilli Hybrid Assemblies.</title>
        <authorList>
            <person name="Kovac J."/>
        </authorList>
    </citation>
    <scope>NUCLEOTIDE SEQUENCE [LARGE SCALE GENOMIC DNA]</scope>
    <source>
        <strain evidence="4 5">FSL R7-0666</strain>
    </source>
</reference>
<dbReference type="SUPFAM" id="SSF51395">
    <property type="entry name" value="FMN-linked oxidoreductases"/>
    <property type="match status" value="1"/>
</dbReference>
<accession>A0ABU9VDY0</accession>
<dbReference type="Gene3D" id="3.20.20.70">
    <property type="entry name" value="Aldolase class I"/>
    <property type="match status" value="1"/>
</dbReference>
<proteinExistence type="predicted"/>
<keyword evidence="5" id="KW-1185">Reference proteome</keyword>